<dbReference type="EMBL" id="JBELPZ010000007">
    <property type="protein sequence ID" value="MFL9844510.1"/>
    <property type="molecule type" value="Genomic_DNA"/>
</dbReference>
<accession>A0ABW8YX02</accession>
<dbReference type="InterPro" id="IPR007346">
    <property type="entry name" value="Endonuclease-I"/>
</dbReference>
<dbReference type="SUPFAM" id="SSF54060">
    <property type="entry name" value="His-Me finger endonucleases"/>
    <property type="match status" value="1"/>
</dbReference>
<keyword evidence="4" id="KW-0378">Hydrolase</keyword>
<evidence type="ECO:0000256" key="5">
    <source>
        <dbReference type="SAM" id="SignalP"/>
    </source>
</evidence>
<keyword evidence="7" id="KW-0255">Endonuclease</keyword>
<comment type="similarity">
    <text evidence="1">Belongs to the EndA/NucM nuclease family.</text>
</comment>
<evidence type="ECO:0000256" key="4">
    <source>
        <dbReference type="ARBA" id="ARBA00022801"/>
    </source>
</evidence>
<name>A0ABW8YX02_9FLAO</name>
<sequence length="372" mass="41337">MKKIYTLSALLFSVAVLAQIPAGYYDAATGTGYTLKTQLHNIIKDHTDQGYGGLYETYTASDKDFYYENDGTLLDMYSENPDGEDAYEYTYGSDAQDDGSGGTSEGQKFNREHIIPQSYFSSQSPMRSDAHFVVPTDKYVNAQRNNLPFGKVATANYTSTNGSKRGSNLNSGYSAGYSGTVFEPIDEFKGDIARMFFYFATRYEGQLTDFYTATEATSTQAKVMFDGTEGHTFSPTFLSILLSWNAQDPVSQREIDRNNAIYDRQDNRNPYIDHPEYVTAVWGTIAGTGVYQTIKISVYPNPVTNGQVNISTDAVLNEIQLININGQLVQDIKNPNSVNHTYTITLSGIAKGFYFIKTISADKTNTEKIIVN</sequence>
<keyword evidence="2" id="KW-0540">Nuclease</keyword>
<dbReference type="Pfam" id="PF18962">
    <property type="entry name" value="Por_Secre_tail"/>
    <property type="match status" value="1"/>
</dbReference>
<proteinExistence type="inferred from homology"/>
<dbReference type="PANTHER" id="PTHR33607:SF2">
    <property type="entry name" value="ENDONUCLEASE-1"/>
    <property type="match status" value="1"/>
</dbReference>
<dbReference type="InterPro" id="IPR044925">
    <property type="entry name" value="His-Me_finger_sf"/>
</dbReference>
<dbReference type="Pfam" id="PF04231">
    <property type="entry name" value="Endonuclease_1"/>
    <property type="match status" value="1"/>
</dbReference>
<dbReference type="InterPro" id="IPR026444">
    <property type="entry name" value="Secre_tail"/>
</dbReference>
<reference evidence="7 8" key="1">
    <citation type="submission" date="2024-06" db="EMBL/GenBank/DDBJ databases">
        <authorList>
            <person name="Kaempfer P."/>
            <person name="Viver T."/>
        </authorList>
    </citation>
    <scope>NUCLEOTIDE SEQUENCE [LARGE SCALE GENOMIC DNA]</scope>
    <source>
        <strain evidence="7 8">ST-119</strain>
    </source>
</reference>
<feature type="signal peptide" evidence="5">
    <location>
        <begin position="1"/>
        <end position="18"/>
    </location>
</feature>
<comment type="caution">
    <text evidence="7">The sequence shown here is derived from an EMBL/GenBank/DDBJ whole genome shotgun (WGS) entry which is preliminary data.</text>
</comment>
<dbReference type="PANTHER" id="PTHR33607">
    <property type="entry name" value="ENDONUCLEASE-1"/>
    <property type="match status" value="1"/>
</dbReference>
<dbReference type="NCBIfam" id="TIGR04183">
    <property type="entry name" value="Por_Secre_tail"/>
    <property type="match status" value="1"/>
</dbReference>
<keyword evidence="3 5" id="KW-0732">Signal</keyword>
<evidence type="ECO:0000256" key="1">
    <source>
        <dbReference type="ARBA" id="ARBA00006429"/>
    </source>
</evidence>
<keyword evidence="8" id="KW-1185">Reference proteome</keyword>
<evidence type="ECO:0000313" key="7">
    <source>
        <dbReference type="EMBL" id="MFL9844510.1"/>
    </source>
</evidence>
<feature type="domain" description="Secretion system C-terminal sorting" evidence="6">
    <location>
        <begin position="298"/>
        <end position="371"/>
    </location>
</feature>
<evidence type="ECO:0000259" key="6">
    <source>
        <dbReference type="Pfam" id="PF18962"/>
    </source>
</evidence>
<evidence type="ECO:0000256" key="2">
    <source>
        <dbReference type="ARBA" id="ARBA00022722"/>
    </source>
</evidence>
<evidence type="ECO:0000313" key="8">
    <source>
        <dbReference type="Proteomes" id="UP001629156"/>
    </source>
</evidence>
<dbReference type="RefSeq" id="WP_408084761.1">
    <property type="nucleotide sequence ID" value="NZ_JBELPZ010000007.1"/>
</dbReference>
<feature type="chain" id="PRO_5046560235" evidence="5">
    <location>
        <begin position="19"/>
        <end position="372"/>
    </location>
</feature>
<dbReference type="Proteomes" id="UP001629156">
    <property type="component" value="Unassembled WGS sequence"/>
</dbReference>
<organism evidence="7 8">
    <name type="scientific">Flavobacterium rhizosphaerae</name>
    <dbReference type="NCBI Taxonomy" id="3163298"/>
    <lineage>
        <taxon>Bacteria</taxon>
        <taxon>Pseudomonadati</taxon>
        <taxon>Bacteroidota</taxon>
        <taxon>Flavobacteriia</taxon>
        <taxon>Flavobacteriales</taxon>
        <taxon>Flavobacteriaceae</taxon>
        <taxon>Flavobacterium</taxon>
    </lineage>
</organism>
<protein>
    <submittedName>
        <fullName evidence="7">Endonuclease</fullName>
    </submittedName>
</protein>
<dbReference type="GO" id="GO:0004519">
    <property type="term" value="F:endonuclease activity"/>
    <property type="evidence" value="ECO:0007669"/>
    <property type="project" value="UniProtKB-KW"/>
</dbReference>
<gene>
    <name evidence="7" type="ORF">ABS766_08770</name>
</gene>
<evidence type="ECO:0000256" key="3">
    <source>
        <dbReference type="ARBA" id="ARBA00022729"/>
    </source>
</evidence>